<organism evidence="3 4">
    <name type="scientific">Trypanosoma cruzi Dm28c</name>
    <dbReference type="NCBI Taxonomy" id="1416333"/>
    <lineage>
        <taxon>Eukaryota</taxon>
        <taxon>Discoba</taxon>
        <taxon>Euglenozoa</taxon>
        <taxon>Kinetoplastea</taxon>
        <taxon>Metakinetoplastina</taxon>
        <taxon>Trypanosomatida</taxon>
        <taxon>Trypanosomatidae</taxon>
        <taxon>Trypanosoma</taxon>
        <taxon>Schizotrypanum</taxon>
    </lineage>
</organism>
<dbReference type="InterPro" id="IPR011040">
    <property type="entry name" value="Sialidase"/>
</dbReference>
<dbReference type="Proteomes" id="UP000017861">
    <property type="component" value="Unassembled WGS sequence"/>
</dbReference>
<dbReference type="AlphaFoldDB" id="V5AXQ6"/>
<evidence type="ECO:0000313" key="4">
    <source>
        <dbReference type="Proteomes" id="UP000017861"/>
    </source>
</evidence>
<protein>
    <submittedName>
        <fullName evidence="3">Trans-sialidase</fullName>
    </submittedName>
</protein>
<feature type="domain" description="Trans-sialidase C-terminal" evidence="2">
    <location>
        <begin position="184"/>
        <end position="389"/>
    </location>
</feature>
<dbReference type="VEuPathDB" id="TriTrypDB:TCDM_12457"/>
<dbReference type="Gene3D" id="2.120.10.10">
    <property type="match status" value="1"/>
</dbReference>
<dbReference type="Gene3D" id="2.60.120.200">
    <property type="match status" value="1"/>
</dbReference>
<comment type="caution">
    <text evidence="3">The sequence shown here is derived from an EMBL/GenBank/DDBJ whole genome shotgun (WGS) entry which is preliminary data.</text>
</comment>
<evidence type="ECO:0000259" key="2">
    <source>
        <dbReference type="Pfam" id="PF22925"/>
    </source>
</evidence>
<dbReference type="InterPro" id="IPR021287">
    <property type="entry name" value="Trans-sialidase_CS"/>
</dbReference>
<dbReference type="EMBL" id="AYLP01000584">
    <property type="protein sequence ID" value="ESS56903.1"/>
    <property type="molecule type" value="Genomic_DNA"/>
</dbReference>
<proteinExistence type="predicted"/>
<dbReference type="CDD" id="cd15482">
    <property type="entry name" value="Sialidase_non-viral"/>
    <property type="match status" value="1"/>
</dbReference>
<dbReference type="SUPFAM" id="SSF49899">
    <property type="entry name" value="Concanavalin A-like lectins/glucanases"/>
    <property type="match status" value="1"/>
</dbReference>
<reference evidence="3 4" key="1">
    <citation type="journal article" date="2014" name="Genome Announc.">
        <title>Trypanosoma cruzi Clone Dm28c Draft Genome Sequence.</title>
        <authorList>
            <person name="Grisard E.C."/>
            <person name="Teixeira S.M."/>
            <person name="de Almeida L.G."/>
            <person name="Stoco P.H."/>
            <person name="Gerber A.L."/>
            <person name="Talavera-Lopez C."/>
            <person name="Lima O.C."/>
            <person name="Andersson B."/>
            <person name="de Vasconcelos A.T."/>
        </authorList>
    </citation>
    <scope>NUCLEOTIDE SEQUENCE [LARGE SCALE GENOMIC DNA]</scope>
    <source>
        <strain evidence="3 4">Dm28c</strain>
    </source>
</reference>
<dbReference type="Pfam" id="PF22925">
    <property type="entry name" value="TS_C"/>
    <property type="match status" value="1"/>
</dbReference>
<evidence type="ECO:0000259" key="1">
    <source>
        <dbReference type="Pfam" id="PF13859"/>
    </source>
</evidence>
<dbReference type="InterPro" id="IPR036278">
    <property type="entry name" value="Sialidase_sf"/>
</dbReference>
<feature type="domain" description="Sialidase" evidence="1">
    <location>
        <begin position="1"/>
        <end position="122"/>
    </location>
</feature>
<dbReference type="InterPro" id="IPR055239">
    <property type="entry name" value="TS_C"/>
</dbReference>
<name>V5AXQ6_TRYCR</name>
<dbReference type="Pfam" id="PF13859">
    <property type="entry name" value="BNR_3"/>
    <property type="match status" value="1"/>
</dbReference>
<dbReference type="GO" id="GO:0004308">
    <property type="term" value="F:exo-alpha-sialidase activity"/>
    <property type="evidence" value="ECO:0007669"/>
    <property type="project" value="InterPro"/>
</dbReference>
<accession>V5AXQ6</accession>
<dbReference type="SUPFAM" id="SSF50939">
    <property type="entry name" value="Sialidases"/>
    <property type="match status" value="1"/>
</dbReference>
<evidence type="ECO:0000313" key="3">
    <source>
        <dbReference type="EMBL" id="ESS56903.1"/>
    </source>
</evidence>
<dbReference type="PRINTS" id="PR01803">
    <property type="entry name" value="TCSIALIDASE"/>
</dbReference>
<sequence>MMMTACDDGRRRVYESGDKGDSWTEALGTLSRVWGNKHNGNEKGVRSGFITATIEERDVMLVTLPVYSNSNENEKGELHLWLTDNTHIADIGSVSGDDDAAASSLLYKSGEANEEELIALYEKRKVGGESSLGMVSVRLTEQLQRVKEVLTTWKEVDDRVSQLCPISSTAKDASTANGCGADKITDGLVGFLSGNFSGNTWKDEYLGVNATVTKGTNGVAAGYADGVTFHGAWAEWPVGRQGENQLYHFANYNFTLVATVSIDGVPKEGSPIPLMGTKMNDDNNPVLLGLSYEKEGKWQVLCGGKTTKELRSNWEPETTHQVAIVLQNGTQGSVYVDGQRVGDAPCELNNADSKGISHFYIGGDGGSAGSKEDVPVTATNVLLYNRPLDGNEIRVLNASKVSIPKLTDLKTLAAGATGVGTARHFGANGDGSAVCGGGLLPLLLLLGLWGIAAP</sequence>
<dbReference type="InterPro" id="IPR013320">
    <property type="entry name" value="ConA-like_dom_sf"/>
</dbReference>
<dbReference type="Pfam" id="PF11052">
    <property type="entry name" value="Tr-sialidase_C"/>
    <property type="match status" value="1"/>
</dbReference>
<gene>
    <name evidence="3" type="ORF">TCDM_12457</name>
</gene>
<dbReference type="InterPro" id="IPR008377">
    <property type="entry name" value="Sialidase_trypan"/>
</dbReference>